<accession>A0A0E9XNR3</accession>
<proteinExistence type="predicted"/>
<organism evidence="1">
    <name type="scientific">Anguilla anguilla</name>
    <name type="common">European freshwater eel</name>
    <name type="synonym">Muraena anguilla</name>
    <dbReference type="NCBI Taxonomy" id="7936"/>
    <lineage>
        <taxon>Eukaryota</taxon>
        <taxon>Metazoa</taxon>
        <taxon>Chordata</taxon>
        <taxon>Craniata</taxon>
        <taxon>Vertebrata</taxon>
        <taxon>Euteleostomi</taxon>
        <taxon>Actinopterygii</taxon>
        <taxon>Neopterygii</taxon>
        <taxon>Teleostei</taxon>
        <taxon>Anguilliformes</taxon>
        <taxon>Anguillidae</taxon>
        <taxon>Anguilla</taxon>
    </lineage>
</organism>
<dbReference type="EMBL" id="GBXM01005092">
    <property type="protein sequence ID" value="JAI03486.1"/>
    <property type="molecule type" value="Transcribed_RNA"/>
</dbReference>
<reference evidence="1" key="1">
    <citation type="submission" date="2014-11" db="EMBL/GenBank/DDBJ databases">
        <authorList>
            <person name="Amaro Gonzalez C."/>
        </authorList>
    </citation>
    <scope>NUCLEOTIDE SEQUENCE</scope>
</reference>
<sequence length="37" mass="4596">MLFYFIFLKTDIIHNISRKKKTLICSNYVKRHYIFSL</sequence>
<evidence type="ECO:0000313" key="1">
    <source>
        <dbReference type="EMBL" id="JAI03486.1"/>
    </source>
</evidence>
<dbReference type="AlphaFoldDB" id="A0A0E9XNR3"/>
<name>A0A0E9XNR3_ANGAN</name>
<reference evidence="1" key="2">
    <citation type="journal article" date="2015" name="Fish Shellfish Immunol.">
        <title>Early steps in the European eel (Anguilla anguilla)-Vibrio vulnificus interaction in the gills: Role of the RtxA13 toxin.</title>
        <authorList>
            <person name="Callol A."/>
            <person name="Pajuelo D."/>
            <person name="Ebbesson L."/>
            <person name="Teles M."/>
            <person name="MacKenzie S."/>
            <person name="Amaro C."/>
        </authorList>
    </citation>
    <scope>NUCLEOTIDE SEQUENCE</scope>
</reference>
<protein>
    <submittedName>
        <fullName evidence="1">Uncharacterized protein</fullName>
    </submittedName>
</protein>